<reference evidence="1" key="1">
    <citation type="submission" date="2023-04" db="EMBL/GenBank/DDBJ databases">
        <title>A chromosome-level genome assembly of the parasitoid wasp Eretmocerus hayati.</title>
        <authorList>
            <person name="Zhong Y."/>
            <person name="Liu S."/>
            <person name="Liu Y."/>
        </authorList>
    </citation>
    <scope>NUCLEOTIDE SEQUENCE</scope>
    <source>
        <strain evidence="1">ZJU_SS_LIU_2023</strain>
    </source>
</reference>
<dbReference type="Proteomes" id="UP001239111">
    <property type="component" value="Chromosome 3"/>
</dbReference>
<name>A0ACC2NER2_9HYME</name>
<protein>
    <submittedName>
        <fullName evidence="1">Uncharacterized protein</fullName>
    </submittedName>
</protein>
<accession>A0ACC2NER2</accession>
<evidence type="ECO:0000313" key="1">
    <source>
        <dbReference type="EMBL" id="KAJ8669569.1"/>
    </source>
</evidence>
<keyword evidence="2" id="KW-1185">Reference proteome</keyword>
<organism evidence="1 2">
    <name type="scientific">Eretmocerus hayati</name>
    <dbReference type="NCBI Taxonomy" id="131215"/>
    <lineage>
        <taxon>Eukaryota</taxon>
        <taxon>Metazoa</taxon>
        <taxon>Ecdysozoa</taxon>
        <taxon>Arthropoda</taxon>
        <taxon>Hexapoda</taxon>
        <taxon>Insecta</taxon>
        <taxon>Pterygota</taxon>
        <taxon>Neoptera</taxon>
        <taxon>Endopterygota</taxon>
        <taxon>Hymenoptera</taxon>
        <taxon>Apocrita</taxon>
        <taxon>Proctotrupomorpha</taxon>
        <taxon>Chalcidoidea</taxon>
        <taxon>Aphelinidae</taxon>
        <taxon>Aphelininae</taxon>
        <taxon>Eretmocerus</taxon>
    </lineage>
</organism>
<sequence>MPAVEVVTFFPLPVLKAISPIGGLGYEGEPYYERIYPKMSQAIVLTMLAAQDFMDRRRCSFELYGADFMVMEDLSVWLIEINTNPRMHPPSSRITQRLYGSVLDSLIKVVMDLPLNPNADTGGFELVYRQSVPETQPYLGPCLFALGKSMCLHESPPRIRRSTQQQQQQQQQQQASCCNTNINMSTCGNINSNNGQGCIAGNNQNTPGPWAKQFRAWTAPPMVERLREPKVVDFIACLNNAAAASSTVCGSTVKFFDEDDHEIILTCHRNCSYLSPGQTLQQSSAFIWNLSLASRQK</sequence>
<gene>
    <name evidence="1" type="ORF">QAD02_000828</name>
</gene>
<comment type="caution">
    <text evidence="1">The sequence shown here is derived from an EMBL/GenBank/DDBJ whole genome shotgun (WGS) entry which is preliminary data.</text>
</comment>
<feature type="non-terminal residue" evidence="1">
    <location>
        <position position="297"/>
    </location>
</feature>
<evidence type="ECO:0000313" key="2">
    <source>
        <dbReference type="Proteomes" id="UP001239111"/>
    </source>
</evidence>
<dbReference type="EMBL" id="CM056743">
    <property type="protein sequence ID" value="KAJ8669569.1"/>
    <property type="molecule type" value="Genomic_DNA"/>
</dbReference>
<proteinExistence type="predicted"/>